<evidence type="ECO:0000259" key="2">
    <source>
        <dbReference type="Pfam" id="PF01642"/>
    </source>
</evidence>
<dbReference type="PANTHER" id="PTHR48101">
    <property type="entry name" value="METHYLMALONYL-COA MUTASE, MITOCHONDRIAL-RELATED"/>
    <property type="match status" value="1"/>
</dbReference>
<gene>
    <name evidence="3" type="ORF">AVDCRST_MAG88-395</name>
</gene>
<dbReference type="GO" id="GO:0004494">
    <property type="term" value="F:methylmalonyl-CoA mutase activity"/>
    <property type="evidence" value="ECO:0007669"/>
    <property type="project" value="UniProtKB-EC"/>
</dbReference>
<dbReference type="InterPro" id="IPR016176">
    <property type="entry name" value="Cbl-dep_enz_cat"/>
</dbReference>
<evidence type="ECO:0000313" key="3">
    <source>
        <dbReference type="EMBL" id="CAA9545875.1"/>
    </source>
</evidence>
<name>A0A6J4UBE2_9BACT</name>
<dbReference type="GO" id="GO:0031419">
    <property type="term" value="F:cobalamin binding"/>
    <property type="evidence" value="ECO:0007669"/>
    <property type="project" value="InterPro"/>
</dbReference>
<proteinExistence type="predicted"/>
<dbReference type="InterPro" id="IPR006098">
    <property type="entry name" value="MMCoA_mutase_a_cat"/>
</dbReference>
<dbReference type="Gene3D" id="3.20.20.240">
    <property type="entry name" value="Methylmalonyl-CoA mutase"/>
    <property type="match status" value="1"/>
</dbReference>
<dbReference type="SUPFAM" id="SSF51703">
    <property type="entry name" value="Cobalamin (vitamin B12)-dependent enzymes"/>
    <property type="match status" value="1"/>
</dbReference>
<dbReference type="InterPro" id="IPR006099">
    <property type="entry name" value="MeMalonylCoA_mutase_a/b_cat"/>
</dbReference>
<evidence type="ECO:0000256" key="1">
    <source>
        <dbReference type="ARBA" id="ARBA00023235"/>
    </source>
</evidence>
<feature type="non-terminal residue" evidence="3">
    <location>
        <position position="1"/>
    </location>
</feature>
<dbReference type="PANTHER" id="PTHR48101:SF1">
    <property type="entry name" value="METHYLMALONYL-COA MUTASE, LARGE SUBUNIT"/>
    <property type="match status" value="1"/>
</dbReference>
<accession>A0A6J4UBE2</accession>
<dbReference type="EC" id="5.4.99.2" evidence="3"/>
<protein>
    <submittedName>
        <fullName evidence="3">Methylmalonyl-CoA mutase</fullName>
        <ecNumber evidence="3">5.4.99.2</ecNumber>
    </submittedName>
</protein>
<reference evidence="3" key="1">
    <citation type="submission" date="2020-02" db="EMBL/GenBank/DDBJ databases">
        <authorList>
            <person name="Meier V. D."/>
        </authorList>
    </citation>
    <scope>NUCLEOTIDE SEQUENCE</scope>
    <source>
        <strain evidence="3">AVDCRST_MAG88</strain>
    </source>
</reference>
<dbReference type="Pfam" id="PF01642">
    <property type="entry name" value="MM_CoA_mutase"/>
    <property type="match status" value="1"/>
</dbReference>
<dbReference type="NCBIfam" id="TIGR00641">
    <property type="entry name" value="acid_CoA_mut_N"/>
    <property type="match status" value="1"/>
</dbReference>
<organism evidence="3">
    <name type="scientific">uncultured Thermomicrobiales bacterium</name>
    <dbReference type="NCBI Taxonomy" id="1645740"/>
    <lineage>
        <taxon>Bacteria</taxon>
        <taxon>Pseudomonadati</taxon>
        <taxon>Thermomicrobiota</taxon>
        <taxon>Thermomicrobia</taxon>
        <taxon>Thermomicrobiales</taxon>
        <taxon>environmental samples</taxon>
    </lineage>
</organism>
<dbReference type="EMBL" id="CADCWM010000132">
    <property type="protein sequence ID" value="CAA9545875.1"/>
    <property type="molecule type" value="Genomic_DNA"/>
</dbReference>
<feature type="domain" description="Methylmalonyl-CoA mutase alpha/beta chain catalytic" evidence="2">
    <location>
        <begin position="1"/>
        <end position="464"/>
    </location>
</feature>
<keyword evidence="1 3" id="KW-0413">Isomerase</keyword>
<sequence>YAGFSSADESNRRYRLLLERGTTGLSVAFDLPTQIGYDSDAPEAFGEVGRVGVPISTLDDMRRLFAGIPLGEVTTSMTINAPASLLLLLYQLVAEEGGADPRRLGGTIQNDILKEYIARGTYIFPPRPSMRLVTDTFAYCARELPSWNTISISGYHIREAGASAAQEIAFTLANGIAYVESALAAGLDVDEFAPRLSFFFNAHNNIFQEAAKYRAARRMWATIMRERFDAREARSLKLRFHTQTAGSSLTAQQPLNNVVRTALQALSAVLGGTQSLHTNGYDEALGLPTEEAAVLALRTQQIIAEESGAADTADPLGGSYFVEALTDALQAKAEAIMAEVAERGGAVAAIEQGFVQGAIADQAYRHEEALATGERVIVGVNKYVEKEHAPTPVFRINEAAVAAQIERLRDFRARRDGGATDAALAAVRHCAEGTGNLLPPMKEALRVGATVGEVCNTLRGVFGQYDTAAGG</sequence>
<dbReference type="AlphaFoldDB" id="A0A6J4UBE2"/>